<dbReference type="PANTHER" id="PTHR43537:SF5">
    <property type="entry name" value="UXU OPERON TRANSCRIPTIONAL REGULATOR"/>
    <property type="match status" value="1"/>
</dbReference>
<dbReference type="Proteomes" id="UP000462055">
    <property type="component" value="Unassembled WGS sequence"/>
</dbReference>
<dbReference type="PROSITE" id="PS50949">
    <property type="entry name" value="HTH_GNTR"/>
    <property type="match status" value="1"/>
</dbReference>
<reference evidence="5" key="1">
    <citation type="submission" date="2019-12" db="EMBL/GenBank/DDBJ databases">
        <title>Actinomadura physcomitrii sp. nov., a novel actinomycete isolated from moss [Physcomitrium sphaericum (Ludw) Fuernr].</title>
        <authorList>
            <person name="Zhuang X."/>
        </authorList>
    </citation>
    <scope>NUCLEOTIDE SEQUENCE [LARGE SCALE GENOMIC DNA]</scope>
    <source>
        <strain evidence="5">LD22</strain>
    </source>
</reference>
<dbReference type="PRINTS" id="PR00035">
    <property type="entry name" value="HTHGNTR"/>
</dbReference>
<dbReference type="GO" id="GO:0003677">
    <property type="term" value="F:DNA binding"/>
    <property type="evidence" value="ECO:0007669"/>
    <property type="project" value="UniProtKB-KW"/>
</dbReference>
<evidence type="ECO:0000256" key="3">
    <source>
        <dbReference type="ARBA" id="ARBA00023163"/>
    </source>
</evidence>
<keyword evidence="2" id="KW-0238">DNA-binding</keyword>
<evidence type="ECO:0000256" key="1">
    <source>
        <dbReference type="ARBA" id="ARBA00023015"/>
    </source>
</evidence>
<evidence type="ECO:0000256" key="2">
    <source>
        <dbReference type="ARBA" id="ARBA00023125"/>
    </source>
</evidence>
<dbReference type="RefSeq" id="WP_151596044.1">
    <property type="nucleotide sequence ID" value="NZ_WBMS02000020.1"/>
</dbReference>
<dbReference type="InterPro" id="IPR036388">
    <property type="entry name" value="WH-like_DNA-bd_sf"/>
</dbReference>
<sequence length="250" mass="28031">MPAEPIFRPAKPRRAFDEIIAQIRDLLQRGELKPGDRLPSERVLAEQFAVSRNTVREALRMLEISGLITLKKGATGGAFISRADFSVVARSLSDTLSLTDFSLADATEARLWVESIVVRVACERMTEEQLAALEDNVKVAAKLTDEQDWERKALVHLEFHNLLADATGNPLIAIMMRSLMEMMREIVLSVGPTQGDFMLRSRRRLLARFRQRDADGAVLEMERYLKRLHKLWLSGSYPGSRTAGAAPSAL</sequence>
<organism evidence="5 6">
    <name type="scientific">Actinomadura physcomitrii</name>
    <dbReference type="NCBI Taxonomy" id="2650748"/>
    <lineage>
        <taxon>Bacteria</taxon>
        <taxon>Bacillati</taxon>
        <taxon>Actinomycetota</taxon>
        <taxon>Actinomycetes</taxon>
        <taxon>Streptosporangiales</taxon>
        <taxon>Thermomonosporaceae</taxon>
        <taxon>Actinomadura</taxon>
    </lineage>
</organism>
<dbReference type="Gene3D" id="1.20.120.530">
    <property type="entry name" value="GntR ligand-binding domain-like"/>
    <property type="match status" value="1"/>
</dbReference>
<dbReference type="GO" id="GO:0003700">
    <property type="term" value="F:DNA-binding transcription factor activity"/>
    <property type="evidence" value="ECO:0007669"/>
    <property type="project" value="InterPro"/>
</dbReference>
<dbReference type="Gene3D" id="1.10.10.10">
    <property type="entry name" value="Winged helix-like DNA-binding domain superfamily/Winged helix DNA-binding domain"/>
    <property type="match status" value="1"/>
</dbReference>
<dbReference type="SUPFAM" id="SSF48008">
    <property type="entry name" value="GntR ligand-binding domain-like"/>
    <property type="match status" value="1"/>
</dbReference>
<dbReference type="InterPro" id="IPR008920">
    <property type="entry name" value="TF_FadR/GntR_C"/>
</dbReference>
<keyword evidence="3" id="KW-0804">Transcription</keyword>
<dbReference type="SMART" id="SM00345">
    <property type="entry name" value="HTH_GNTR"/>
    <property type="match status" value="1"/>
</dbReference>
<dbReference type="InterPro" id="IPR011711">
    <property type="entry name" value="GntR_C"/>
</dbReference>
<proteinExistence type="predicted"/>
<dbReference type="AlphaFoldDB" id="A0A6I4MLB3"/>
<keyword evidence="1" id="KW-0805">Transcription regulation</keyword>
<keyword evidence="6" id="KW-1185">Reference proteome</keyword>
<accession>A0A6I4MLB3</accession>
<dbReference type="SMART" id="SM00895">
    <property type="entry name" value="FCD"/>
    <property type="match status" value="1"/>
</dbReference>
<feature type="domain" description="HTH gntR-type" evidence="4">
    <location>
        <begin position="13"/>
        <end position="83"/>
    </location>
</feature>
<evidence type="ECO:0000259" key="4">
    <source>
        <dbReference type="PROSITE" id="PS50949"/>
    </source>
</evidence>
<evidence type="ECO:0000313" key="6">
    <source>
        <dbReference type="Proteomes" id="UP000462055"/>
    </source>
</evidence>
<gene>
    <name evidence="5" type="ORF">F8568_024580</name>
</gene>
<dbReference type="CDD" id="cd07377">
    <property type="entry name" value="WHTH_GntR"/>
    <property type="match status" value="1"/>
</dbReference>
<dbReference type="PANTHER" id="PTHR43537">
    <property type="entry name" value="TRANSCRIPTIONAL REGULATOR, GNTR FAMILY"/>
    <property type="match status" value="1"/>
</dbReference>
<dbReference type="InterPro" id="IPR036390">
    <property type="entry name" value="WH_DNA-bd_sf"/>
</dbReference>
<dbReference type="Pfam" id="PF07729">
    <property type="entry name" value="FCD"/>
    <property type="match status" value="1"/>
</dbReference>
<dbReference type="Pfam" id="PF00392">
    <property type="entry name" value="GntR"/>
    <property type="match status" value="1"/>
</dbReference>
<dbReference type="EMBL" id="WBMS02000020">
    <property type="protein sequence ID" value="MWA03499.1"/>
    <property type="molecule type" value="Genomic_DNA"/>
</dbReference>
<evidence type="ECO:0000313" key="5">
    <source>
        <dbReference type="EMBL" id="MWA03499.1"/>
    </source>
</evidence>
<comment type="caution">
    <text evidence="5">The sequence shown here is derived from an EMBL/GenBank/DDBJ whole genome shotgun (WGS) entry which is preliminary data.</text>
</comment>
<dbReference type="SUPFAM" id="SSF46785">
    <property type="entry name" value="Winged helix' DNA-binding domain"/>
    <property type="match status" value="1"/>
</dbReference>
<dbReference type="InterPro" id="IPR000524">
    <property type="entry name" value="Tscrpt_reg_HTH_GntR"/>
</dbReference>
<name>A0A6I4MLB3_9ACTN</name>
<protein>
    <submittedName>
        <fullName evidence="5">GntR family transcriptional regulator</fullName>
    </submittedName>
</protein>